<dbReference type="AlphaFoldDB" id="X0VGV1"/>
<dbReference type="SUPFAM" id="SSF55781">
    <property type="entry name" value="GAF domain-like"/>
    <property type="match status" value="1"/>
</dbReference>
<dbReference type="Pfam" id="PF13185">
    <property type="entry name" value="GAF_2"/>
    <property type="match status" value="1"/>
</dbReference>
<gene>
    <name evidence="2" type="ORF">S01H1_45229</name>
</gene>
<name>X0VGV1_9ZZZZ</name>
<accession>X0VGV1</accession>
<dbReference type="EMBL" id="BARS01028885">
    <property type="protein sequence ID" value="GAF99780.1"/>
    <property type="molecule type" value="Genomic_DNA"/>
</dbReference>
<dbReference type="InterPro" id="IPR029016">
    <property type="entry name" value="GAF-like_dom_sf"/>
</dbReference>
<dbReference type="SMART" id="SM00065">
    <property type="entry name" value="GAF"/>
    <property type="match status" value="1"/>
</dbReference>
<protein>
    <recommendedName>
        <fullName evidence="1">GAF domain-containing protein</fullName>
    </recommendedName>
</protein>
<reference evidence="2" key="1">
    <citation type="journal article" date="2014" name="Front. Microbiol.">
        <title>High frequency of phylogenetically diverse reductive dehalogenase-homologous genes in deep subseafloor sedimentary metagenomes.</title>
        <authorList>
            <person name="Kawai M."/>
            <person name="Futagami T."/>
            <person name="Toyoda A."/>
            <person name="Takaki Y."/>
            <person name="Nishi S."/>
            <person name="Hori S."/>
            <person name="Arai W."/>
            <person name="Tsubouchi T."/>
            <person name="Morono Y."/>
            <person name="Uchiyama I."/>
            <person name="Ito T."/>
            <person name="Fujiyama A."/>
            <person name="Inagaki F."/>
            <person name="Takami H."/>
        </authorList>
    </citation>
    <scope>NUCLEOTIDE SEQUENCE</scope>
    <source>
        <strain evidence="2">Expedition CK06-06</strain>
    </source>
</reference>
<proteinExistence type="predicted"/>
<comment type="caution">
    <text evidence="2">The sequence shown here is derived from an EMBL/GenBank/DDBJ whole genome shotgun (WGS) entry which is preliminary data.</text>
</comment>
<feature type="domain" description="GAF" evidence="1">
    <location>
        <begin position="51"/>
        <end position="196"/>
    </location>
</feature>
<sequence>FKKGGLEPTHHMEIKKYGIKVVSRVTFDTKRSTEFFRTLHEVSRDLLYDLNSRDVLNSMVEKLIKIMHIKGCCIYLINETTGRLEMVASRGLSNEYLQKGPIEADKSMPDVVKGKTVLIEDVATNKDIQYRDEAIKEGIVSILSAPIFVKGYVIGEIRLYSAEQRKYDKEEIEFILALTEIGGIAITNTKFYQRLKNDIRFWESTLTYLDRG</sequence>
<dbReference type="InterPro" id="IPR003018">
    <property type="entry name" value="GAF"/>
</dbReference>
<evidence type="ECO:0000313" key="2">
    <source>
        <dbReference type="EMBL" id="GAF99780.1"/>
    </source>
</evidence>
<feature type="non-terminal residue" evidence="2">
    <location>
        <position position="1"/>
    </location>
</feature>
<organism evidence="2">
    <name type="scientific">marine sediment metagenome</name>
    <dbReference type="NCBI Taxonomy" id="412755"/>
    <lineage>
        <taxon>unclassified sequences</taxon>
        <taxon>metagenomes</taxon>
        <taxon>ecological metagenomes</taxon>
    </lineage>
</organism>
<evidence type="ECO:0000259" key="1">
    <source>
        <dbReference type="SMART" id="SM00065"/>
    </source>
</evidence>
<dbReference type="Gene3D" id="3.30.450.40">
    <property type="match status" value="1"/>
</dbReference>